<dbReference type="AlphaFoldDB" id="A0A2V3TW18"/>
<evidence type="ECO:0000256" key="2">
    <source>
        <dbReference type="ARBA" id="ARBA00022448"/>
    </source>
</evidence>
<dbReference type="GO" id="GO:0042956">
    <property type="term" value="P:maltodextrin transmembrane transport"/>
    <property type="evidence" value="ECO:0007669"/>
    <property type="project" value="TreeGrafter"/>
</dbReference>
<accession>A0A2V3TW18</accession>
<feature type="signal peptide" evidence="5">
    <location>
        <begin position="1"/>
        <end position="27"/>
    </location>
</feature>
<dbReference type="Pfam" id="PF01547">
    <property type="entry name" value="SBP_bac_1"/>
    <property type="match status" value="1"/>
</dbReference>
<comment type="caution">
    <text evidence="6">The sequence shown here is derived from an EMBL/GenBank/DDBJ whole genome shotgun (WGS) entry which is preliminary data.</text>
</comment>
<dbReference type="GO" id="GO:1901982">
    <property type="term" value="F:maltose binding"/>
    <property type="evidence" value="ECO:0007669"/>
    <property type="project" value="TreeGrafter"/>
</dbReference>
<proteinExistence type="inferred from homology"/>
<name>A0A2V3TW18_9HYPH</name>
<evidence type="ECO:0000256" key="3">
    <source>
        <dbReference type="ARBA" id="ARBA00022729"/>
    </source>
</evidence>
<sequence length="431" mass="46070">MNAQWIERSLSGLLLASWLVTASTASAQTTLTMWSFLDPAKDTPRERVLRGLIEEYEKKHPGVKIRVEPQVWSQIANKFTIAASSGRAPDIAWVNYPSLVLPLSAGIAADLKATAFGKWDQKEWDDYVTTAPFDAVTQDGKILAAPIMLLSNTLIYRKDLFEASGVTPTDVGTWDGLLASAKKMTKSTGGNTTWGLGIPLSRDGASQPLLAVAMAELQPKLFDAKCVPDVSTEAGIKALSMAANLVKEGAVSKESLVQTSDDSQELFIGGRQAITVAGTSRVASIQQKAVFDKSQVGVLPWPSWTQGKTGPYILDGWTAVVWKGSPNVAQAADFVSYMVGAEASAKWTVEGGQVPFRKSVLKLPALASPELAWMKAVAEGWGTNATFLPPQCNVGAFYGDLNLAVQKVVRGDATAAAALAEVVEEGRNRAQ</sequence>
<keyword evidence="2" id="KW-0813">Transport</keyword>
<protein>
    <submittedName>
        <fullName evidence="6">Carbohydrate ABC transporter substrate-binding protein (CUT1 family)</fullName>
    </submittedName>
</protein>
<dbReference type="PANTHER" id="PTHR30061">
    <property type="entry name" value="MALTOSE-BINDING PERIPLASMIC PROTEIN"/>
    <property type="match status" value="1"/>
</dbReference>
<feature type="chain" id="PRO_5015836208" evidence="5">
    <location>
        <begin position="28"/>
        <end position="431"/>
    </location>
</feature>
<evidence type="ECO:0000256" key="4">
    <source>
        <dbReference type="ARBA" id="ARBA00022764"/>
    </source>
</evidence>
<keyword evidence="4" id="KW-0574">Periplasm</keyword>
<comment type="similarity">
    <text evidence="1">Belongs to the bacterial solute-binding protein 1 family.</text>
</comment>
<gene>
    <name evidence="6" type="ORF">C7450_116108</name>
</gene>
<organism evidence="6 7">
    <name type="scientific">Chelatococcus asaccharovorans</name>
    <dbReference type="NCBI Taxonomy" id="28210"/>
    <lineage>
        <taxon>Bacteria</taxon>
        <taxon>Pseudomonadati</taxon>
        <taxon>Pseudomonadota</taxon>
        <taxon>Alphaproteobacteria</taxon>
        <taxon>Hyphomicrobiales</taxon>
        <taxon>Chelatococcaceae</taxon>
        <taxon>Chelatococcus</taxon>
    </lineage>
</organism>
<dbReference type="PANTHER" id="PTHR30061:SF50">
    <property type="entry name" value="MALTOSE_MALTODEXTRIN-BINDING PERIPLASMIC PROTEIN"/>
    <property type="match status" value="1"/>
</dbReference>
<dbReference type="OrthoDB" id="9804061at2"/>
<dbReference type="RefSeq" id="WP_110378007.1">
    <property type="nucleotide sequence ID" value="NZ_JAHBRY010000001.1"/>
</dbReference>
<dbReference type="GO" id="GO:0015768">
    <property type="term" value="P:maltose transport"/>
    <property type="evidence" value="ECO:0007669"/>
    <property type="project" value="TreeGrafter"/>
</dbReference>
<evidence type="ECO:0000256" key="1">
    <source>
        <dbReference type="ARBA" id="ARBA00008520"/>
    </source>
</evidence>
<keyword evidence="7" id="KW-1185">Reference proteome</keyword>
<evidence type="ECO:0000313" key="7">
    <source>
        <dbReference type="Proteomes" id="UP000248021"/>
    </source>
</evidence>
<dbReference type="SUPFAM" id="SSF53850">
    <property type="entry name" value="Periplasmic binding protein-like II"/>
    <property type="match status" value="1"/>
</dbReference>
<dbReference type="GO" id="GO:0055052">
    <property type="term" value="C:ATP-binding cassette (ABC) transporter complex, substrate-binding subunit-containing"/>
    <property type="evidence" value="ECO:0007669"/>
    <property type="project" value="TreeGrafter"/>
</dbReference>
<dbReference type="InterPro" id="IPR006059">
    <property type="entry name" value="SBP"/>
</dbReference>
<evidence type="ECO:0000313" key="6">
    <source>
        <dbReference type="EMBL" id="PXW52534.1"/>
    </source>
</evidence>
<keyword evidence="3 5" id="KW-0732">Signal</keyword>
<evidence type="ECO:0000256" key="5">
    <source>
        <dbReference type="SAM" id="SignalP"/>
    </source>
</evidence>
<dbReference type="Proteomes" id="UP000248021">
    <property type="component" value="Unassembled WGS sequence"/>
</dbReference>
<dbReference type="EMBL" id="QJJK01000016">
    <property type="protein sequence ID" value="PXW52534.1"/>
    <property type="molecule type" value="Genomic_DNA"/>
</dbReference>
<dbReference type="CDD" id="cd13585">
    <property type="entry name" value="PBP2_TMBP_like"/>
    <property type="match status" value="1"/>
</dbReference>
<dbReference type="Gene3D" id="3.40.190.10">
    <property type="entry name" value="Periplasmic binding protein-like II"/>
    <property type="match status" value="1"/>
</dbReference>
<reference evidence="6 7" key="1">
    <citation type="submission" date="2018-05" db="EMBL/GenBank/DDBJ databases">
        <title>Genomic Encyclopedia of Type Strains, Phase IV (KMG-IV): sequencing the most valuable type-strain genomes for metagenomic binning, comparative biology and taxonomic classification.</title>
        <authorList>
            <person name="Goeker M."/>
        </authorList>
    </citation>
    <scope>NUCLEOTIDE SEQUENCE [LARGE SCALE GENOMIC DNA]</scope>
    <source>
        <strain evidence="6 7">DSM 6462</strain>
    </source>
</reference>